<reference evidence="2" key="1">
    <citation type="submission" date="2020-05" db="EMBL/GenBank/DDBJ databases">
        <authorList>
            <person name="Chiriac C."/>
            <person name="Salcher M."/>
            <person name="Ghai R."/>
            <person name="Kavagutti S V."/>
        </authorList>
    </citation>
    <scope>NUCLEOTIDE SEQUENCE</scope>
</reference>
<accession>A0A6J5RIL6</accession>
<organism evidence="2">
    <name type="scientific">uncultured Caudovirales phage</name>
    <dbReference type="NCBI Taxonomy" id="2100421"/>
    <lineage>
        <taxon>Viruses</taxon>
        <taxon>Duplodnaviria</taxon>
        <taxon>Heunggongvirae</taxon>
        <taxon>Uroviricota</taxon>
        <taxon>Caudoviricetes</taxon>
        <taxon>Peduoviridae</taxon>
        <taxon>Maltschvirus</taxon>
        <taxon>Maltschvirus maltsch</taxon>
    </lineage>
</organism>
<name>A0A6J5RIL6_9CAUD</name>
<evidence type="ECO:0000313" key="2">
    <source>
        <dbReference type="EMBL" id="CAB4193518.1"/>
    </source>
</evidence>
<dbReference type="EMBL" id="LR796916">
    <property type="protein sequence ID" value="CAB4175200.1"/>
    <property type="molecule type" value="Genomic_DNA"/>
</dbReference>
<evidence type="ECO:0000313" key="1">
    <source>
        <dbReference type="EMBL" id="CAB4175200.1"/>
    </source>
</evidence>
<proteinExistence type="predicted"/>
<sequence>MKNNLISLSTALAKKVRELDGFTAPLIEEEIIDQLAQELEESLITREDRVSALRNMFHLGQVFTKGRE</sequence>
<gene>
    <name evidence="2" type="ORF">UFOVP1247_91</name>
    <name evidence="1" type="ORF">UFOVP970_131</name>
</gene>
<dbReference type="EMBL" id="LR797195">
    <property type="protein sequence ID" value="CAB4193518.1"/>
    <property type="molecule type" value="Genomic_DNA"/>
</dbReference>
<protein>
    <submittedName>
        <fullName evidence="2">Uncharacterized protein</fullName>
    </submittedName>
</protein>